<keyword evidence="2" id="KW-0813">Transport</keyword>
<name>A0AAQ3KP52_9LILI</name>
<evidence type="ECO:0000256" key="1">
    <source>
        <dbReference type="ARBA" id="ARBA00006545"/>
    </source>
</evidence>
<dbReference type="Pfam" id="PF12624">
    <property type="entry name" value="VPS13_N"/>
    <property type="match status" value="1"/>
</dbReference>
<dbReference type="Pfam" id="PF25037">
    <property type="entry name" value="VPS13_C"/>
    <property type="match status" value="1"/>
</dbReference>
<dbReference type="GO" id="GO:0006623">
    <property type="term" value="P:protein targeting to vacuole"/>
    <property type="evidence" value="ECO:0007669"/>
    <property type="project" value="TreeGrafter"/>
</dbReference>
<dbReference type="InterPro" id="IPR026854">
    <property type="entry name" value="VPS13_N"/>
</dbReference>
<evidence type="ECO:0000256" key="2">
    <source>
        <dbReference type="ARBA" id="ARBA00022448"/>
    </source>
</evidence>
<feature type="region of interest" description="Disordered" evidence="5">
    <location>
        <begin position="4337"/>
        <end position="4357"/>
    </location>
</feature>
<evidence type="ECO:0000256" key="4">
    <source>
        <dbReference type="SAM" id="Coils"/>
    </source>
</evidence>
<dbReference type="PANTHER" id="PTHR16166:SF137">
    <property type="entry name" value="PLECKSTRIN HOMOLOGY (PH) DOMAIN-CONTAINING PROTEIN"/>
    <property type="match status" value="1"/>
</dbReference>
<dbReference type="InterPro" id="IPR009543">
    <property type="entry name" value="VPS13_VAB"/>
</dbReference>
<protein>
    <recommendedName>
        <fullName evidence="6">PH domain-containing protein</fullName>
    </recommendedName>
</protein>
<keyword evidence="8" id="KW-1185">Reference proteome</keyword>
<dbReference type="InterPro" id="IPR011993">
    <property type="entry name" value="PH-like_dom_sf"/>
</dbReference>
<feature type="coiled-coil region" evidence="4">
    <location>
        <begin position="107"/>
        <end position="134"/>
    </location>
</feature>
<keyword evidence="4" id="KW-0175">Coiled coil</keyword>
<dbReference type="InterPro" id="IPR010482">
    <property type="entry name" value="TECPR1-like_DysF"/>
</dbReference>
<dbReference type="Pfam" id="PF06101">
    <property type="entry name" value="Vps62"/>
    <property type="match status" value="3"/>
</dbReference>
<dbReference type="GO" id="GO:0006869">
    <property type="term" value="P:lipid transport"/>
    <property type="evidence" value="ECO:0007669"/>
    <property type="project" value="UniProtKB-KW"/>
</dbReference>
<dbReference type="GO" id="GO:0005737">
    <property type="term" value="C:cytoplasm"/>
    <property type="evidence" value="ECO:0007669"/>
    <property type="project" value="UniProtKB-ARBA"/>
</dbReference>
<dbReference type="GO" id="GO:0045053">
    <property type="term" value="P:protein retention in Golgi apparatus"/>
    <property type="evidence" value="ECO:0007669"/>
    <property type="project" value="TreeGrafter"/>
</dbReference>
<dbReference type="Proteomes" id="UP001327560">
    <property type="component" value="Chromosome 6"/>
</dbReference>
<comment type="similarity">
    <text evidence="1">Belongs to the VPS13 family.</text>
</comment>
<feature type="domain" description="PH" evidence="6">
    <location>
        <begin position="793"/>
        <end position="905"/>
    </location>
</feature>
<dbReference type="SUPFAM" id="SSF50729">
    <property type="entry name" value="PH domain-like"/>
    <property type="match status" value="1"/>
</dbReference>
<dbReference type="Pfam" id="PF06398">
    <property type="entry name" value="Pex24p"/>
    <property type="match status" value="1"/>
</dbReference>
<dbReference type="Pfam" id="PF25036">
    <property type="entry name" value="VPS13_VAB"/>
    <property type="match status" value="2"/>
</dbReference>
<dbReference type="InterPro" id="IPR056748">
    <property type="entry name" value="VPS13-like_C"/>
</dbReference>
<keyword evidence="3" id="KW-0445">Lipid transport</keyword>
<dbReference type="SMART" id="SM00233">
    <property type="entry name" value="PH"/>
    <property type="match status" value="1"/>
</dbReference>
<organism evidence="7 8">
    <name type="scientific">Canna indica</name>
    <name type="common">Indian-shot</name>
    <dbReference type="NCBI Taxonomy" id="4628"/>
    <lineage>
        <taxon>Eukaryota</taxon>
        <taxon>Viridiplantae</taxon>
        <taxon>Streptophyta</taxon>
        <taxon>Embryophyta</taxon>
        <taxon>Tracheophyta</taxon>
        <taxon>Spermatophyta</taxon>
        <taxon>Magnoliopsida</taxon>
        <taxon>Liliopsida</taxon>
        <taxon>Zingiberales</taxon>
        <taxon>Cannaceae</taxon>
        <taxon>Canna</taxon>
    </lineage>
</organism>
<dbReference type="Gene3D" id="2.30.29.30">
    <property type="entry name" value="Pleckstrin-homology domain (PH domain)/Phosphotyrosine-binding domain (PTB)"/>
    <property type="match status" value="1"/>
</dbReference>
<dbReference type="PROSITE" id="PS50003">
    <property type="entry name" value="PH_DOMAIN"/>
    <property type="match status" value="1"/>
</dbReference>
<evidence type="ECO:0000256" key="3">
    <source>
        <dbReference type="ARBA" id="ARBA00023055"/>
    </source>
</evidence>
<dbReference type="PANTHER" id="PTHR16166">
    <property type="entry name" value="VACUOLAR PROTEIN SORTING-ASSOCIATED PROTEIN VPS13"/>
    <property type="match status" value="1"/>
</dbReference>
<dbReference type="Pfam" id="PF00169">
    <property type="entry name" value="PH"/>
    <property type="match status" value="1"/>
</dbReference>
<evidence type="ECO:0000259" key="6">
    <source>
        <dbReference type="PROSITE" id="PS50003"/>
    </source>
</evidence>
<dbReference type="InterPro" id="IPR026847">
    <property type="entry name" value="VPS13"/>
</dbReference>
<proteinExistence type="inferred from homology"/>
<sequence length="4357" mass="488455">MLEDKVAYLLQKYLGNYVRGLSKEALKISVWQGNVELTNMQLRPEALNALKLPVKVKAGFLGSVKLKVPWSRLGQEPVLVYLDRILIIAEPATQVEGCSEESEDAIQEAKKNRVKELEMKLLESQQQLKSEMNTSWLGSLVNTIIGNLKLSITNIHIRYEDTESNPGHPFAAALKLARLSAVTVDDLGRETFATGGALERIQKSVELESLAFYFDSDILPWNIDKPWEDLLPSEWNQIFELESENIKTHTYMLEPVTGHAKYTKLQLGESKSTGEALQKAVINLDNVTLSLSKDGYRDILKMAENFAAFNQRLKYAHYRPYVSVKSDPTSWWKYAYKVVTDETKKASGKFSWEQVLKYARHRKKYISLYASLLKSDLSRSVVDDNKEIEELDRELDIDVILQWRMLAHKFVEQIAESDPSLDKEKVKRSWWSFGWTASSTKDGSEHRGFTEEDWEQLNKIIGYKEGSSDYPLAVEEKDIIKLYLEIHMKHNATRLVADGQECLADLSCEGLACNIKTYPEAKVFNVKLGSYKLSSPYGLLAESATSTDSLVGIFSYKPFDVQVDWSFVAKASPCYVTYIKDSIDQTVSFFKSSSSISQTLALETAAAVQMTIDGVKRTAQQQMTRVLKEQSRFLLDLDIAAPKVTIPTKFYPDGLHATQLLLDLGNLMLTTKDCWESDSSEERDMYLQFNLVLSDVSAFLVDGDYHWSKTSLDLAAEQGNKNSFFPVIDKCGIVVNFQQIHLENPSYPSTRLAVRLPSLGFHFSPARYHRLMQVVKIFQDDDSLEAGVQPWSQADFEGWLSLLAWKGVGNREATWQRKYFFLVGPFLYVLENPMSKTYKQYISLRGKQVHEVPIEFTGGVQNVLALYDAGQYNHKVVEDTNAVILLCDNNEVLKTWQKRLQGAIYRASGSIAITSISDFSSPTGVTEGKSHNIAPMLAVVNMETLFVTGVLDELRICFSCSYQGNQNLKKMLVNKESHLFEFRATGGQVELSLRDKNICIGTVLKSLEIEDQFYYGGKMPRYIARSFINSEEANLTSFTDTGEENIHEKEKALKKIESENFFEALDELDDLVDDFSAQDLPPSPKPALKPPSFSRIPGLTPSADLQTWSLDSERSGTLDSFVKAQIILYDQSSSHYNNLDNRVMVTLATLSFFFHRPTILATLEFFNAINISEENGNADEYIQKKPNSLVSSPESASFHDPNATDFEEPKVKGLLGSGKTRIIFHLTLNMTMAQIFLMNEDGTSLSTLLQNDFLTDIKVFPASFNIKAALGNLKISDDSLSSSHPYFWVCDMRDPGGSSFVELDFSSFSIDDDDYTSYDYSLSGQLSEVRIVYLNRFVLEVINYFMGLVPSNTEAVVKLKDQVTNSEKWVSKSDIEGSPAIKLDLLLSRPIILMPRQTESMDYLELDVLQITVRNSFQWLGGNKNEMSAVHRETLVIKVRDINLMVGIGMKTGESIIQDVKGLSLVIQRSLRDLLHQIPSTEAAIKIEVLKASMSNQEYDIITECALTNFSETPHHIPSLENIFGTSEDGVPVPALPPSDATGSDLQVPQRKETWITMKVSVAIDLVELLLHSGISRDSPLASIQAIGAWLLYKSNASDETFLFATLKGFSVVDEREGVKDEFRLAIGKSRTVGYTYLGNGHDHNIQPSVDTGEGKVEGYAFEPVPSMLILDATLRKSLTSVSLYIQRPKLLVALDFLLAVAEFFAPSVRNMVSNEENADPLNMRRAIILDHPIYNQPSHVFSLSPQKPLIADDERFDHFIYDGKGGKLFLHDRSDNVLSHPSLETIIYVGCGKKLQFKNVTIMSGEYLDSSIFLAADSSYSASADDNVFLESWSGGDSLDSHDEIRNGVTVPKPAANGLTEYVIELQAIGPELTFYSTSKDVGESLILSKKVIHANLDVFCRLVAKGDSFETNGNILGLKVESNGITVLEPFDTLFKLSNASGKTNMHCAVSDIVMNFSFSILKLFLAVEEDILAFVRMSSKKVSVICSQFDKVATINGYNHTFAFWRPHAPSGYAVLGDCLTPRNQPPSKGVIALNTSIVRVKRPLSYKLIWRSSSHNSQKGRYDHASNLSNNDNGNQNYGFSIWFPVAPRGYVAVGCLVSSGSSEPPLSSGLCILASLVSPSSFKDCIALSLTDPNNADIAFWRVENSFGSFLPANPNKMNLVGKAYELRHVLFSNSDSSGKVSLSSTSRHSRNTGDSSQLERAGTLTSGRLFEAVTNFKLIWWNRGTSFRKKISIWRPVVSPGMVFLGDIAVQGYEQPNSAIALHDPGDESFLKAPQDFQLVGRAKKQKGTETISFWFPVPPPGFVALGCIASKGSPKSDEISLLRCIRSDMVTGDQFADESIWDTSETRISEPFSLWSKGDDLGTFLVRNGFKKPPRRFALKLAAPTLSSGSSNTVVDAEIRTFSATVFDDYGGLMVPLFNVWLDKIAFSLHGRPDYLNSTMSFLLAAKSYNDKYDLWEPFVEPMDGFVRYQYDLNAPGAATQLRVTSTRDLNLNISVSNANMLIQAYSSWNSLNHIDVSYKKIEPITPTSGESSIIDIHQKGDYYIIPQNKLGQDIYIRGTKYGRNSSIIKMPSGGTKPVKVPGLKNMLNSHLKRDLSVVSRSMLTIIIADAELPTPEGIAAGEYMVAVRLLIDPSVVSPLQQQSARTSGVITKHSSSGITLVNWHEVFSFKVDSMDNYKVEFIVVDLGKGEPIGIHSANLKQLAHAVPIGSNSFDCKNYFSWKELSSARTLDCQSNDQSKLHGRIRCAILFPGRAEIKNDDHNSSITNKAGFIQISPTREGPWTTMRLNYAAPAACWRFGNDVVASEVSVKNGNRYVDIRSLVSVTNHTDFFIDLCLKSKTSSEYQSSSDEEGNAVSTRFDKNRFETEEFFEVEKYDPSYGWISCSSSIPFANQSKPFSSDDGNREASTVQLPDGWVWVDDWHVDTRSVVTADGWVYAPDTEHLNWPESSEQLNSVHYVRQRKWIRHKNYVPFKENKQISVGSLKPGDTIPLPLSGLSNPVLSYILQIRPENSDNKKEFCWSIVLERHDRSEISVGQKDLAEICVSALNESDMLLFCSQTEGTSSNHYEGLWFCVSIQAKEIGKDINSVPISDWNIIIDSPLSLVNHLPLSTEYVVSANHLNGEQITCSEGNLGPGETVKIYNADLRDSLYMSLLPEGQWKTLHDPVPISHPSKTPSKLISISSFSERIVQVILEQNYDKEHLIARVIRIYAPYWISVTRCPPITLRAMTLPGRREAAHFLLPFHSFAKSEKILWQITEEEMVGGYTIASFLNFKLFGLSVSISGSGEECFGPVKDLSPLGDMDGSIDLYAYDTDGNCMRLLVSSKPSPYQSVPTKVIFIRPYMTFTNRIGQDIYLRFSIVDQPKILHAFDSRVSFPYSEAGGSDKLLVQLEDTDWSFPVEIVKEDTITVVLRKNHGGRRFIKAEIRGYEEGSRFLVVFRLGSAEGPLRLENRMTSTRLKFRQSSLDDNYWIYLGPLSTAKFSWDDPYGQKSIDVCVIGETETYVNNVCLEKEIDSSTSKDLHALGIQIIVIELGDIKIVRLVDCKIMLTMGSREKSKSVSFDSLSAPSLQKEPHTAPLEIIMELGVVGVSVIDHRPRELLYFSLERVFMSYSTGFDAGTTSRFKLIFGYLQLDNQLPLTLMPVLLAPEDMPDRNHPVFKTTIMKSNETSDGTQVYPYIYVRVMEKPWRLNIHEPIIWALVNFYKNIRIDNIPGSSGTVQVDPEIQVELIDISEIRLKISLETAPAQRPSGVLGVWSPILSALGNAFKIQVHLRKVVQRSRYMRQSSIVPAIANRIKRDLIHNPLHLIFSVNVLGMTKSTLASLSRGFAELSTDGQFLQLRTKQVSSRRITGVGDGFLQGTEAFAQGVAFGVSGVLRKPVESARQHGLLGLAHGLGRAFVGFVVQPLSGALDFVSLTVDGIGASFTRCLEILNNKSVVQRVRNPRAIHEDGVIREYSEEEATGQMILYLAEASRHLGCTDLFKEPSKYAWSDYYEDYYIVPYERVLLITNKRIMLLQCSSLDKLDKKPCKILWDVPWEDLLSIELAKAGYDKPSHLIIHLKNFRRSESFARLIRCNNAEAEEQEPQAVIICSTIRRMWRAQQTKKNILVLKVPSSQRRVQFAWDVTEGRESRSLIRPFIKSRGSSISSERGFTRHNLHFRKIWSSEQEYKSRCTLFPKQVIDDGTICSIWRPLCPDGYVSVGDIAHIGSHPPPVAAVYQDSGRNFGLPLGYDLVWRNCAEDYVAPLTIWFPRAPEGYVALGCVAVAAYEEPRLDSAYCVNERIVEEAIFEEQMVWTAPDSYPWSCYIYQVQSEALQFVALRQPKEDSHWRPMKVSDLQSPQTQEDEILLS</sequence>
<dbReference type="GO" id="GO:0098588">
    <property type="term" value="C:bounding membrane of organelle"/>
    <property type="evidence" value="ECO:0007669"/>
    <property type="project" value="UniProtKB-ARBA"/>
</dbReference>
<dbReference type="InterPro" id="IPR009291">
    <property type="entry name" value="Vps62"/>
</dbReference>
<reference evidence="7 8" key="1">
    <citation type="submission" date="2023-10" db="EMBL/GenBank/DDBJ databases">
        <title>Chromosome-scale genome assembly provides insights into flower coloration mechanisms of Canna indica.</title>
        <authorList>
            <person name="Li C."/>
        </authorList>
    </citation>
    <scope>NUCLEOTIDE SEQUENCE [LARGE SCALE GENOMIC DNA]</scope>
    <source>
        <tissue evidence="7">Flower</tissue>
    </source>
</reference>
<feature type="region of interest" description="Disordered" evidence="5">
    <location>
        <begin position="2180"/>
        <end position="2205"/>
    </location>
</feature>
<gene>
    <name evidence="7" type="ORF">Cni_G18310</name>
</gene>
<dbReference type="InterPro" id="IPR001849">
    <property type="entry name" value="PH_domain"/>
</dbReference>
<dbReference type="EMBL" id="CP136895">
    <property type="protein sequence ID" value="WOL09557.1"/>
    <property type="molecule type" value="Genomic_DNA"/>
</dbReference>
<accession>A0AAQ3KP52</accession>
<evidence type="ECO:0000313" key="7">
    <source>
        <dbReference type="EMBL" id="WOL09557.1"/>
    </source>
</evidence>
<evidence type="ECO:0000256" key="5">
    <source>
        <dbReference type="SAM" id="MobiDB-lite"/>
    </source>
</evidence>
<evidence type="ECO:0000313" key="8">
    <source>
        <dbReference type="Proteomes" id="UP001327560"/>
    </source>
</evidence>